<dbReference type="EMBL" id="ABVL01000003">
    <property type="protein sequence ID" value="EDY21006.1"/>
    <property type="molecule type" value="Genomic_DNA"/>
</dbReference>
<dbReference type="InParanoid" id="B4CXK8"/>
<comment type="caution">
    <text evidence="1">The sequence shown here is derived from an EMBL/GenBank/DDBJ whole genome shotgun (WGS) entry which is preliminary data.</text>
</comment>
<reference evidence="1 2" key="1">
    <citation type="journal article" date="2011" name="J. Bacteriol.">
        <title>Genome sequence of Chthoniobacter flavus Ellin428, an aerobic heterotrophic soil bacterium.</title>
        <authorList>
            <person name="Kant R."/>
            <person name="van Passel M.W."/>
            <person name="Palva A."/>
            <person name="Lucas S."/>
            <person name="Lapidus A."/>
            <person name="Glavina Del Rio T."/>
            <person name="Dalin E."/>
            <person name="Tice H."/>
            <person name="Bruce D."/>
            <person name="Goodwin L."/>
            <person name="Pitluck S."/>
            <person name="Larimer F.W."/>
            <person name="Land M.L."/>
            <person name="Hauser L."/>
            <person name="Sangwan P."/>
            <person name="de Vos W.M."/>
            <person name="Janssen P.H."/>
            <person name="Smidt H."/>
        </authorList>
    </citation>
    <scope>NUCLEOTIDE SEQUENCE [LARGE SCALE GENOMIC DNA]</scope>
    <source>
        <strain evidence="1 2">Ellin428</strain>
    </source>
</reference>
<dbReference type="Proteomes" id="UP000005824">
    <property type="component" value="Unassembled WGS sequence"/>
</dbReference>
<evidence type="ECO:0000313" key="2">
    <source>
        <dbReference type="Proteomes" id="UP000005824"/>
    </source>
</evidence>
<sequence length="74" mass="8116">MGKFGVDPGTLTCKGQAAALLDKLFLRRDLGLASARQVLWLRKLGHPKPELATFDEAKQFLDAKWSKPAVPAQP</sequence>
<organism evidence="1 2">
    <name type="scientific">Chthoniobacter flavus Ellin428</name>
    <dbReference type="NCBI Taxonomy" id="497964"/>
    <lineage>
        <taxon>Bacteria</taxon>
        <taxon>Pseudomonadati</taxon>
        <taxon>Verrucomicrobiota</taxon>
        <taxon>Spartobacteria</taxon>
        <taxon>Chthoniobacterales</taxon>
        <taxon>Chthoniobacteraceae</taxon>
        <taxon>Chthoniobacter</taxon>
    </lineage>
</organism>
<dbReference type="STRING" id="497964.CfE428DRAFT_1299"/>
<keyword evidence="2" id="KW-1185">Reference proteome</keyword>
<proteinExistence type="predicted"/>
<protein>
    <submittedName>
        <fullName evidence="1">Uncharacterized protein</fullName>
    </submittedName>
</protein>
<accession>B4CXK8</accession>
<dbReference type="RefSeq" id="WP_006978625.1">
    <property type="nucleotide sequence ID" value="NZ_ABVL01000003.1"/>
</dbReference>
<dbReference type="AlphaFoldDB" id="B4CXK8"/>
<gene>
    <name evidence="1" type="ORF">CfE428DRAFT_1299</name>
</gene>
<name>B4CXK8_9BACT</name>
<evidence type="ECO:0000313" key="1">
    <source>
        <dbReference type="EMBL" id="EDY21006.1"/>
    </source>
</evidence>